<dbReference type="GO" id="GO:2000009">
    <property type="term" value="P:negative regulation of protein localization to cell surface"/>
    <property type="evidence" value="ECO:0007669"/>
    <property type="project" value="TreeGrafter"/>
</dbReference>
<keyword evidence="8" id="KW-1185">Reference proteome</keyword>
<comment type="similarity">
    <text evidence="3">Belongs to the COMM domain-containing protein 1 family.</text>
</comment>
<accession>L8GTY0</accession>
<dbReference type="KEGG" id="acan:ACA1_224420"/>
<dbReference type="GO" id="GO:0005768">
    <property type="term" value="C:endosome"/>
    <property type="evidence" value="ECO:0007669"/>
    <property type="project" value="TreeGrafter"/>
</dbReference>
<dbReference type="EMBL" id="KB008010">
    <property type="protein sequence ID" value="ELR16063.1"/>
    <property type="molecule type" value="Genomic_DNA"/>
</dbReference>
<gene>
    <name evidence="7" type="ORF">ACA1_224420</name>
</gene>
<dbReference type="GO" id="GO:0032434">
    <property type="term" value="P:regulation of proteasomal ubiquitin-dependent protein catabolic process"/>
    <property type="evidence" value="ECO:0007669"/>
    <property type="project" value="TreeGrafter"/>
</dbReference>
<dbReference type="InterPro" id="IPR033776">
    <property type="entry name" value="COMMD1_N"/>
</dbReference>
<dbReference type="GO" id="GO:0055070">
    <property type="term" value="P:copper ion homeostasis"/>
    <property type="evidence" value="ECO:0007669"/>
    <property type="project" value="InterPro"/>
</dbReference>
<evidence type="ECO:0000259" key="5">
    <source>
        <dbReference type="Pfam" id="PF07258"/>
    </source>
</evidence>
<name>L8GTY0_ACACF</name>
<dbReference type="RefSeq" id="XP_004338076.1">
    <property type="nucleotide sequence ID" value="XM_004338028.1"/>
</dbReference>
<evidence type="ECO:0000256" key="3">
    <source>
        <dbReference type="ARBA" id="ARBA00093455"/>
    </source>
</evidence>
<dbReference type="InterPro" id="IPR037351">
    <property type="entry name" value="Murr1"/>
</dbReference>
<dbReference type="GeneID" id="14916654"/>
<dbReference type="Proteomes" id="UP000011083">
    <property type="component" value="Unassembled WGS sequence"/>
</dbReference>
<organism evidence="7 8">
    <name type="scientific">Acanthamoeba castellanii (strain ATCC 30010 / Neff)</name>
    <dbReference type="NCBI Taxonomy" id="1257118"/>
    <lineage>
        <taxon>Eukaryota</taxon>
        <taxon>Amoebozoa</taxon>
        <taxon>Discosea</taxon>
        <taxon>Longamoebia</taxon>
        <taxon>Centramoebida</taxon>
        <taxon>Acanthamoebidae</taxon>
        <taxon>Acanthamoeba</taxon>
    </lineage>
</organism>
<comment type="function">
    <text evidence="2">Scaffold protein in the commander complex that is essential for endosomal recycling of transmembrane cargos; the commander complex is composed of the CCC subcomplex and the retriever subcomplex.</text>
</comment>
<feature type="domain" description="COMMD1 N-terminal" evidence="6">
    <location>
        <begin position="1"/>
        <end position="108"/>
    </location>
</feature>
<feature type="region of interest" description="Disordered" evidence="4">
    <location>
        <begin position="166"/>
        <end position="202"/>
    </location>
</feature>
<dbReference type="AlphaFoldDB" id="L8GTY0"/>
<dbReference type="GO" id="GO:0031398">
    <property type="term" value="P:positive regulation of protein ubiquitination"/>
    <property type="evidence" value="ECO:0007669"/>
    <property type="project" value="TreeGrafter"/>
</dbReference>
<dbReference type="PANTHER" id="PTHR21199:SF1">
    <property type="entry name" value="COMM DOMAIN-CONTAINING PROTEIN 1"/>
    <property type="match status" value="1"/>
</dbReference>
<evidence type="ECO:0000313" key="7">
    <source>
        <dbReference type="EMBL" id="ELR16063.1"/>
    </source>
</evidence>
<evidence type="ECO:0000259" key="6">
    <source>
        <dbReference type="Pfam" id="PF17221"/>
    </source>
</evidence>
<evidence type="ECO:0000256" key="1">
    <source>
        <dbReference type="ARBA" id="ARBA00016551"/>
    </source>
</evidence>
<dbReference type="Pfam" id="PF17221">
    <property type="entry name" value="COMMD1_N"/>
    <property type="match status" value="1"/>
</dbReference>
<feature type="domain" description="COMM" evidence="5">
    <location>
        <begin position="120"/>
        <end position="153"/>
    </location>
</feature>
<protein>
    <recommendedName>
        <fullName evidence="1">COMM domain-containing protein 1</fullName>
    </recommendedName>
</protein>
<dbReference type="InterPro" id="IPR017920">
    <property type="entry name" value="COMM"/>
</dbReference>
<dbReference type="Pfam" id="PF07258">
    <property type="entry name" value="COMM_domain"/>
    <property type="match status" value="1"/>
</dbReference>
<evidence type="ECO:0000313" key="8">
    <source>
        <dbReference type="Proteomes" id="UP000011083"/>
    </source>
</evidence>
<dbReference type="VEuPathDB" id="AmoebaDB:ACA1_224420"/>
<dbReference type="PANTHER" id="PTHR21199">
    <property type="entry name" value="COMM DOMAIN-CONTAINING PROTEIN 1"/>
    <property type="match status" value="1"/>
</dbReference>
<dbReference type="OrthoDB" id="10251426at2759"/>
<evidence type="ECO:0000256" key="2">
    <source>
        <dbReference type="ARBA" id="ARBA00093300"/>
    </source>
</evidence>
<dbReference type="GO" id="GO:1902306">
    <property type="term" value="P:negative regulation of sodium ion transmembrane transport"/>
    <property type="evidence" value="ECO:0007669"/>
    <property type="project" value="TreeGrafter"/>
</dbReference>
<reference evidence="7 8" key="1">
    <citation type="journal article" date="2013" name="Genome Biol.">
        <title>Genome of Acanthamoeba castellanii highlights extensive lateral gene transfer and early evolution of tyrosine kinase signaling.</title>
        <authorList>
            <person name="Clarke M."/>
            <person name="Lohan A.J."/>
            <person name="Liu B."/>
            <person name="Lagkouvardos I."/>
            <person name="Roy S."/>
            <person name="Zafar N."/>
            <person name="Bertelli C."/>
            <person name="Schilde C."/>
            <person name="Kianianmomeni A."/>
            <person name="Burglin T.R."/>
            <person name="Frech C."/>
            <person name="Turcotte B."/>
            <person name="Kopec K.O."/>
            <person name="Synnott J.M."/>
            <person name="Choo C."/>
            <person name="Paponov I."/>
            <person name="Finkler A."/>
            <person name="Soon Heng Tan C."/>
            <person name="Hutchins A.P."/>
            <person name="Weinmeier T."/>
            <person name="Rattei T."/>
            <person name="Chu J.S."/>
            <person name="Gimenez G."/>
            <person name="Irimia M."/>
            <person name="Rigden D.J."/>
            <person name="Fitzpatrick D.A."/>
            <person name="Lorenzo-Morales J."/>
            <person name="Bateman A."/>
            <person name="Chiu C.H."/>
            <person name="Tang P."/>
            <person name="Hegemann P."/>
            <person name="Fromm H."/>
            <person name="Raoult D."/>
            <person name="Greub G."/>
            <person name="Miranda-Saavedra D."/>
            <person name="Chen N."/>
            <person name="Nash P."/>
            <person name="Ginger M.L."/>
            <person name="Horn M."/>
            <person name="Schaap P."/>
            <person name="Caler L."/>
            <person name="Loftus B."/>
        </authorList>
    </citation>
    <scope>NUCLEOTIDE SEQUENCE [LARGE SCALE GENOMIC DNA]</scope>
    <source>
        <strain evidence="7 8">Neff</strain>
    </source>
</reference>
<feature type="compositionally biased region" description="Basic and acidic residues" evidence="4">
    <location>
        <begin position="166"/>
        <end position="177"/>
    </location>
</feature>
<proteinExistence type="inferred from homology"/>
<evidence type="ECO:0000256" key="4">
    <source>
        <dbReference type="SAM" id="MobiDB-lite"/>
    </source>
</evidence>
<sequence length="237" mass="26592">MEDPARFAAVLNGVVKRTFENDQQITPAFIKEQVFPQHEDVSVDDVAAMFDRCVSLVGESAYHNRQPAQLQQALKKARLSTTRRVSDFSATQQEIIVKFWTLNKDKLHAKVRKNAMWGTELHKFAWRIDVKSKARAVSEMNEPVAIVELTLGKKVLYLHLARGRGGEGEAGAVRDGRGAAQGRARPARRHPAPDHRPHLLELSTTHLPPRARAVVGMRNSFLFVHTRTHTALTLIVS</sequence>
<dbReference type="STRING" id="1257118.L8GTY0"/>